<evidence type="ECO:0000313" key="2">
    <source>
        <dbReference type="EMBL" id="RKO92735.1"/>
    </source>
</evidence>
<protein>
    <submittedName>
        <fullName evidence="2">Uncharacterized protein</fullName>
    </submittedName>
</protein>
<evidence type="ECO:0000256" key="1">
    <source>
        <dbReference type="SAM" id="MobiDB-lite"/>
    </source>
</evidence>
<accession>A0A4P9WKS7</accession>
<name>A0A4P9WKS7_9FUNG</name>
<organism evidence="2 3">
    <name type="scientific">Blyttiomyces helicus</name>
    <dbReference type="NCBI Taxonomy" id="388810"/>
    <lineage>
        <taxon>Eukaryota</taxon>
        <taxon>Fungi</taxon>
        <taxon>Fungi incertae sedis</taxon>
        <taxon>Chytridiomycota</taxon>
        <taxon>Chytridiomycota incertae sedis</taxon>
        <taxon>Chytridiomycetes</taxon>
        <taxon>Chytridiomycetes incertae sedis</taxon>
        <taxon>Blyttiomyces</taxon>
    </lineage>
</organism>
<evidence type="ECO:0000313" key="3">
    <source>
        <dbReference type="Proteomes" id="UP000269721"/>
    </source>
</evidence>
<dbReference type="Proteomes" id="UP000269721">
    <property type="component" value="Unassembled WGS sequence"/>
</dbReference>
<reference evidence="3" key="1">
    <citation type="journal article" date="2018" name="Nat. Microbiol.">
        <title>Leveraging single-cell genomics to expand the fungal tree of life.</title>
        <authorList>
            <person name="Ahrendt S.R."/>
            <person name="Quandt C.A."/>
            <person name="Ciobanu D."/>
            <person name="Clum A."/>
            <person name="Salamov A."/>
            <person name="Andreopoulos B."/>
            <person name="Cheng J.F."/>
            <person name="Woyke T."/>
            <person name="Pelin A."/>
            <person name="Henrissat B."/>
            <person name="Reynolds N.K."/>
            <person name="Benny G.L."/>
            <person name="Smith M.E."/>
            <person name="James T.Y."/>
            <person name="Grigoriev I.V."/>
        </authorList>
    </citation>
    <scope>NUCLEOTIDE SEQUENCE [LARGE SCALE GENOMIC DNA]</scope>
</reference>
<dbReference type="AlphaFoldDB" id="A0A4P9WKS7"/>
<dbReference type="EMBL" id="KZ994517">
    <property type="protein sequence ID" value="RKO92735.1"/>
    <property type="molecule type" value="Genomic_DNA"/>
</dbReference>
<feature type="region of interest" description="Disordered" evidence="1">
    <location>
        <begin position="85"/>
        <end position="104"/>
    </location>
</feature>
<sequence length="237" mass="27108">MADMDGPKAEIGPGLAHRKVEAVQASRFAPQKVAGTLVSPYIMTLLKNQVHSTLNILPFRKLKELTQKVRAQSSRIQLLESNITEQTAEKQSLQSKQDREREEWSHQVKQLQRTISKMSADHREATSRMCADLQKRERAVALDLYKAQLANAKLREENERLERRNRTGKEARLRQALGQIEELGALEKERERRRTEAAVEGETIARLFEAARERVGVTQKHIGVLSEKLQRSRIPCV</sequence>
<proteinExistence type="predicted"/>
<keyword evidence="3" id="KW-1185">Reference proteome</keyword>
<feature type="compositionally biased region" description="Polar residues" evidence="1">
    <location>
        <begin position="85"/>
        <end position="95"/>
    </location>
</feature>
<gene>
    <name evidence="2" type="ORF">BDK51DRAFT_29654</name>
</gene>